<feature type="region of interest" description="Disordered" evidence="1">
    <location>
        <begin position="75"/>
        <end position="103"/>
    </location>
</feature>
<comment type="caution">
    <text evidence="2">The sequence shown here is derived from an EMBL/GenBank/DDBJ whole genome shotgun (WGS) entry which is preliminary data.</text>
</comment>
<dbReference type="EMBL" id="JACMSC010000006">
    <property type="protein sequence ID" value="KAG6518479.1"/>
    <property type="molecule type" value="Genomic_DNA"/>
</dbReference>
<dbReference type="Proteomes" id="UP000734854">
    <property type="component" value="Unassembled WGS sequence"/>
</dbReference>
<keyword evidence="3" id="KW-1185">Reference proteome</keyword>
<accession>A0A8J5LMD8</accession>
<sequence length="127" mass="14356">MDTIQDDSDYDFLHQIQYMASLTQRMMFEEDFINPFASEGGGNESIAIGYEMGYPSLQRLIETPQEQIYSSNTVISPYNPPQEATMGPPGYPPASTLQSIPSSSQPIHNKDLHMLEVVQFYMTLTDH</sequence>
<protein>
    <submittedName>
        <fullName evidence="2">Uncharacterized protein</fullName>
    </submittedName>
</protein>
<evidence type="ECO:0000313" key="2">
    <source>
        <dbReference type="EMBL" id="KAG6518479.1"/>
    </source>
</evidence>
<name>A0A8J5LMD8_ZINOF</name>
<proteinExistence type="predicted"/>
<organism evidence="2 3">
    <name type="scientific">Zingiber officinale</name>
    <name type="common">Ginger</name>
    <name type="synonym">Amomum zingiber</name>
    <dbReference type="NCBI Taxonomy" id="94328"/>
    <lineage>
        <taxon>Eukaryota</taxon>
        <taxon>Viridiplantae</taxon>
        <taxon>Streptophyta</taxon>
        <taxon>Embryophyta</taxon>
        <taxon>Tracheophyta</taxon>
        <taxon>Spermatophyta</taxon>
        <taxon>Magnoliopsida</taxon>
        <taxon>Liliopsida</taxon>
        <taxon>Zingiberales</taxon>
        <taxon>Zingiberaceae</taxon>
        <taxon>Zingiber</taxon>
    </lineage>
</organism>
<dbReference type="AlphaFoldDB" id="A0A8J5LMD8"/>
<evidence type="ECO:0000256" key="1">
    <source>
        <dbReference type="SAM" id="MobiDB-lite"/>
    </source>
</evidence>
<evidence type="ECO:0000313" key="3">
    <source>
        <dbReference type="Proteomes" id="UP000734854"/>
    </source>
</evidence>
<reference evidence="2 3" key="1">
    <citation type="submission" date="2020-08" db="EMBL/GenBank/DDBJ databases">
        <title>Plant Genome Project.</title>
        <authorList>
            <person name="Zhang R.-G."/>
        </authorList>
    </citation>
    <scope>NUCLEOTIDE SEQUENCE [LARGE SCALE GENOMIC DNA]</scope>
    <source>
        <tissue evidence="2">Rhizome</tissue>
    </source>
</reference>
<gene>
    <name evidence="2" type="ORF">ZIOFF_021954</name>
</gene>